<evidence type="ECO:0000259" key="1">
    <source>
        <dbReference type="Pfam" id="PF13472"/>
    </source>
</evidence>
<protein>
    <submittedName>
        <fullName evidence="2">Arylesterase</fullName>
    </submittedName>
</protein>
<dbReference type="SUPFAM" id="SSF52266">
    <property type="entry name" value="SGNH hydrolase"/>
    <property type="match status" value="1"/>
</dbReference>
<dbReference type="EMBL" id="CP043617">
    <property type="protein sequence ID" value="QFR50232.1"/>
    <property type="molecule type" value="Genomic_DNA"/>
</dbReference>
<dbReference type="InterPro" id="IPR051532">
    <property type="entry name" value="Ester_Hydrolysis_Enzymes"/>
</dbReference>
<feature type="domain" description="SGNH hydrolase-type esterase" evidence="1">
    <location>
        <begin position="38"/>
        <end position="186"/>
    </location>
</feature>
<sequence length="203" mass="23123">MKNYLIVALLILSIIIFFRNMTNNDKEILLSSDATVLAFGDSLTYGFGSDKSYPDFFKEKTLLNTINAGVNGEISAEGVERLKDYLAFEPDLVILCHGGNDILQKLPRNELKSNLKKMIKSIKEVGAKVLLVGVPEFNLLDMDAIDLYHEVAQEEDVLYEEDIIGYIQRRNNLKSDYVHPNEKGYEMMADTFIEILKDNNYIK</sequence>
<gene>
    <name evidence="2" type="ORF">FJR48_11025</name>
</gene>
<dbReference type="InterPro" id="IPR036514">
    <property type="entry name" value="SGNH_hydro_sf"/>
</dbReference>
<dbReference type="Pfam" id="PF13472">
    <property type="entry name" value="Lipase_GDSL_2"/>
    <property type="match status" value="1"/>
</dbReference>
<dbReference type="PANTHER" id="PTHR30383">
    <property type="entry name" value="THIOESTERASE 1/PROTEASE 1/LYSOPHOSPHOLIPASE L1"/>
    <property type="match status" value="1"/>
</dbReference>
<dbReference type="KEGG" id="sulg:FJR48_11025"/>
<dbReference type="PANTHER" id="PTHR30383:SF5">
    <property type="entry name" value="SGNH HYDROLASE-TYPE ESTERASE DOMAIN-CONTAINING PROTEIN"/>
    <property type="match status" value="1"/>
</dbReference>
<evidence type="ECO:0000313" key="3">
    <source>
        <dbReference type="Proteomes" id="UP000326944"/>
    </source>
</evidence>
<dbReference type="Gene3D" id="3.40.50.1110">
    <property type="entry name" value="SGNH hydrolase"/>
    <property type="match status" value="1"/>
</dbReference>
<reference evidence="2 3" key="1">
    <citation type="submission" date="2019-09" db="EMBL/GenBank/DDBJ databases">
        <title>Sulfurimonas gotlandica sp. nov., a chemoautotrophic and psychrotolerant epsilonproteobacterium isolated from a pelagic redoxcline, and an emended description of the genus Sulfurimonas.</title>
        <authorList>
            <person name="Wang S."/>
            <person name="Jiang L."/>
            <person name="Shao S."/>
        </authorList>
    </citation>
    <scope>NUCLEOTIDE SEQUENCE [LARGE SCALE GENOMIC DNA]</scope>
    <source>
        <strain evidence="2 3">GYSZ_1</strain>
    </source>
</reference>
<keyword evidence="3" id="KW-1185">Reference proteome</keyword>
<dbReference type="RefSeq" id="WP_152308180.1">
    <property type="nucleotide sequence ID" value="NZ_CP043617.1"/>
</dbReference>
<dbReference type="InterPro" id="IPR013830">
    <property type="entry name" value="SGNH_hydro"/>
</dbReference>
<dbReference type="OrthoDB" id="9786188at2"/>
<accession>A0A5P8P3C4</accession>
<evidence type="ECO:0000313" key="2">
    <source>
        <dbReference type="EMBL" id="QFR50232.1"/>
    </source>
</evidence>
<proteinExistence type="predicted"/>
<dbReference type="AlphaFoldDB" id="A0A5P8P3C4"/>
<organism evidence="2 3">
    <name type="scientific">Sulfurimonas lithotrophica</name>
    <dbReference type="NCBI Taxonomy" id="2590022"/>
    <lineage>
        <taxon>Bacteria</taxon>
        <taxon>Pseudomonadati</taxon>
        <taxon>Campylobacterota</taxon>
        <taxon>Epsilonproteobacteria</taxon>
        <taxon>Campylobacterales</taxon>
        <taxon>Sulfurimonadaceae</taxon>
        <taxon>Sulfurimonas</taxon>
    </lineage>
</organism>
<dbReference type="Proteomes" id="UP000326944">
    <property type="component" value="Chromosome"/>
</dbReference>
<dbReference type="GO" id="GO:0004622">
    <property type="term" value="F:phosphatidylcholine lysophospholipase activity"/>
    <property type="evidence" value="ECO:0007669"/>
    <property type="project" value="TreeGrafter"/>
</dbReference>
<name>A0A5P8P3C4_9BACT</name>